<comment type="caution">
    <text evidence="1">The sequence shown here is derived from an EMBL/GenBank/DDBJ whole genome shotgun (WGS) entry which is preliminary data.</text>
</comment>
<accession>A0A512BJV8</accession>
<sequence>MKKNLLYQEAVESILSRVQNLQVHNPPLWGQMNATEMLLHVNLCNQEIFDATAPARRTTFKQYLLRIIALYIAPNFKKGIKGDIKKETVGRIAETEFDKQKAQFIELTKRFPQHKSSITLPHIAFGNISTNEWGIALYKHIDHHLRQFGV</sequence>
<dbReference type="Pfam" id="PF07606">
    <property type="entry name" value="DUF1569"/>
    <property type="match status" value="1"/>
</dbReference>
<keyword evidence="2" id="KW-1185">Reference proteome</keyword>
<dbReference type="Gene3D" id="1.20.120.450">
    <property type="entry name" value="dinb family like domain"/>
    <property type="match status" value="1"/>
</dbReference>
<name>A0A512BJV8_9BACT</name>
<evidence type="ECO:0008006" key="3">
    <source>
        <dbReference type="Google" id="ProtNLM"/>
    </source>
</evidence>
<reference evidence="1 2" key="1">
    <citation type="submission" date="2019-07" db="EMBL/GenBank/DDBJ databases">
        <title>Whole genome shotgun sequence of Segetibacter aerophilus NBRC 106135.</title>
        <authorList>
            <person name="Hosoyama A."/>
            <person name="Uohara A."/>
            <person name="Ohji S."/>
            <person name="Ichikawa N."/>
        </authorList>
    </citation>
    <scope>NUCLEOTIDE SEQUENCE [LARGE SCALE GENOMIC DNA]</scope>
    <source>
        <strain evidence="1 2">NBRC 106135</strain>
    </source>
</reference>
<gene>
    <name evidence="1" type="ORF">SAE01_47450</name>
</gene>
<proteinExistence type="predicted"/>
<evidence type="ECO:0000313" key="2">
    <source>
        <dbReference type="Proteomes" id="UP000321513"/>
    </source>
</evidence>
<dbReference type="InterPro" id="IPR034660">
    <property type="entry name" value="DinB/YfiT-like"/>
</dbReference>
<evidence type="ECO:0000313" key="1">
    <source>
        <dbReference type="EMBL" id="GEO12249.1"/>
    </source>
</evidence>
<dbReference type="InterPro" id="IPR011463">
    <property type="entry name" value="DUF1569"/>
</dbReference>
<dbReference type="EMBL" id="BJYT01000048">
    <property type="protein sequence ID" value="GEO12249.1"/>
    <property type="molecule type" value="Genomic_DNA"/>
</dbReference>
<dbReference type="OrthoDB" id="2599194at2"/>
<dbReference type="Proteomes" id="UP000321513">
    <property type="component" value="Unassembled WGS sequence"/>
</dbReference>
<protein>
    <recommendedName>
        <fullName evidence="3">DUF1569 domain-containing protein</fullName>
    </recommendedName>
</protein>
<dbReference type="AlphaFoldDB" id="A0A512BJV8"/>
<dbReference type="RefSeq" id="WP_147206370.1">
    <property type="nucleotide sequence ID" value="NZ_BJYT01000048.1"/>
</dbReference>
<organism evidence="1 2">
    <name type="scientific">Segetibacter aerophilus</name>
    <dbReference type="NCBI Taxonomy" id="670293"/>
    <lineage>
        <taxon>Bacteria</taxon>
        <taxon>Pseudomonadati</taxon>
        <taxon>Bacteroidota</taxon>
        <taxon>Chitinophagia</taxon>
        <taxon>Chitinophagales</taxon>
        <taxon>Chitinophagaceae</taxon>
        <taxon>Segetibacter</taxon>
    </lineage>
</organism>